<protein>
    <recommendedName>
        <fullName evidence="1">DUF6273 domain-containing protein</fullName>
    </recommendedName>
</protein>
<reference evidence="2" key="1">
    <citation type="journal article" date="2021" name="Proc. Natl. Acad. Sci. U.S.A.">
        <title>A Catalog of Tens of Thousands of Viruses from Human Metagenomes Reveals Hidden Associations with Chronic Diseases.</title>
        <authorList>
            <person name="Tisza M.J."/>
            <person name="Buck C.B."/>
        </authorList>
    </citation>
    <scope>NUCLEOTIDE SEQUENCE</scope>
    <source>
        <strain evidence="2">Cthae16</strain>
    </source>
</reference>
<proteinExistence type="predicted"/>
<dbReference type="EMBL" id="BK016126">
    <property type="protein sequence ID" value="DAF97141.1"/>
    <property type="molecule type" value="Genomic_DNA"/>
</dbReference>
<evidence type="ECO:0000259" key="1">
    <source>
        <dbReference type="Pfam" id="PF19789"/>
    </source>
</evidence>
<evidence type="ECO:0000313" key="2">
    <source>
        <dbReference type="EMBL" id="DAF97141.1"/>
    </source>
</evidence>
<accession>A0A8S5URM7</accession>
<organism evidence="2">
    <name type="scientific">Siphoviridae sp. cthae16</name>
    <dbReference type="NCBI Taxonomy" id="2825617"/>
    <lineage>
        <taxon>Viruses</taxon>
        <taxon>Duplodnaviria</taxon>
        <taxon>Heunggongvirae</taxon>
        <taxon>Uroviricota</taxon>
        <taxon>Caudoviricetes</taxon>
    </lineage>
</organism>
<sequence>MANIKTLKDLAPGTVFDAGPIDVRVLDHMTNGTTLLIADQTVAWRPFSLEPMKTRPEEAPTPCPNDFGLSYLKDELNGLFLAAFDAAGGPIRSANIVEADWSLADHRGGFGYGNMKAKISLLPEALFLKYKALLTLDDWWWLATPNAGSADSARRVFTDGSLRSDSAYLGLNGVRPAFFAESGIILESDGGEAVEGHE</sequence>
<feature type="domain" description="DUF6273" evidence="1">
    <location>
        <begin position="139"/>
        <end position="179"/>
    </location>
</feature>
<dbReference type="InterPro" id="IPR046240">
    <property type="entry name" value="DUF6273"/>
</dbReference>
<dbReference type="Pfam" id="PF19789">
    <property type="entry name" value="DUF6273"/>
    <property type="match status" value="1"/>
</dbReference>
<name>A0A8S5URM7_9CAUD</name>